<dbReference type="EMBL" id="CP133615">
    <property type="protein sequence ID" value="WMV24697.1"/>
    <property type="molecule type" value="Genomic_DNA"/>
</dbReference>
<accession>A0AAF0TLA1</accession>
<sequence>MELEEHEGETGMVEPTSWLVASQQRQEKIWIRAIGVPLHLWSKEVFKEIGDKCGGWYRTEETELRNHLRWARIEVKNEGQKIPREVAITKQGYTFRIPIWIEEVMTFEKASGKNMENQISMAETAKTGETLDEGFARRSAACPMKRTGNTQRLKASFEVIKQVARLTVVDWMAHNAIVNPSGGLLPGAQDIKAAHTSSSSNGLSNQAFSISDMLAKPSKDTPGLQFSFSVYMSWFSTEKRNCQRRSTTIVEFSDFIEDLELIDLPLEGGTHTWFRGDTNNVASRIGKPDYILACKLKALKGKLKEWSKEEKGNLLLQRSILLNKMATLDSIIDNRALTEEEAALKVTTFLEYEELLRNEETAWRQRFRVLWLKEGDNNTKFFHNSANAHKRSNCIDQLELQGETVKEPDKVKKEIIQFYKKLYTETERWRPAGNMINCPTISEAEKVQLQAKFEEEEVLSCLKKCAIDKAPGPDGYTMGFFIIYWEVLKHDIMNAFHNFYELEIFEKSFNATYIALIPKKKGAKELKDFRPNSLVGSFYKLLSKVLTERIKKVMDKLVDSQQMAFIQGRQIMDAVLIANEAVDSRISQKMPGILCKLDIEKVYDHVNWGFLINTLKRMGFGEKWIKWIRFCISTVKFSVVINGSPEGFFCSPKGNKTRGPSVPFSVHPSHGGSQ</sequence>
<dbReference type="PANTHER" id="PTHR31635:SF196">
    <property type="entry name" value="REVERSE TRANSCRIPTASE DOMAIN-CONTAINING PROTEIN-RELATED"/>
    <property type="match status" value="1"/>
</dbReference>
<name>A0AAF0TLA1_SOLVR</name>
<reference evidence="2" key="1">
    <citation type="submission" date="2023-08" db="EMBL/GenBank/DDBJ databases">
        <title>A de novo genome assembly of Solanum verrucosum Schlechtendal, a Mexican diploid species geographically isolated from the other diploid A-genome species in potato relatives.</title>
        <authorList>
            <person name="Hosaka K."/>
        </authorList>
    </citation>
    <scope>NUCLEOTIDE SEQUENCE</scope>
    <source>
        <tissue evidence="2">Young leaves</tissue>
    </source>
</reference>
<dbReference type="SUPFAM" id="SSF56672">
    <property type="entry name" value="DNA/RNA polymerases"/>
    <property type="match status" value="1"/>
</dbReference>
<feature type="domain" description="Reverse transcriptase" evidence="1">
    <location>
        <begin position="517"/>
        <end position="652"/>
    </location>
</feature>
<dbReference type="AlphaFoldDB" id="A0AAF0TLA1"/>
<dbReference type="CDD" id="cd01650">
    <property type="entry name" value="RT_nLTR_like"/>
    <property type="match status" value="1"/>
</dbReference>
<dbReference type="Proteomes" id="UP001234989">
    <property type="component" value="Chromosome 4"/>
</dbReference>
<dbReference type="Pfam" id="PF00078">
    <property type="entry name" value="RVT_1"/>
    <property type="match status" value="1"/>
</dbReference>
<organism evidence="2 3">
    <name type="scientific">Solanum verrucosum</name>
    <dbReference type="NCBI Taxonomy" id="315347"/>
    <lineage>
        <taxon>Eukaryota</taxon>
        <taxon>Viridiplantae</taxon>
        <taxon>Streptophyta</taxon>
        <taxon>Embryophyta</taxon>
        <taxon>Tracheophyta</taxon>
        <taxon>Spermatophyta</taxon>
        <taxon>Magnoliopsida</taxon>
        <taxon>eudicotyledons</taxon>
        <taxon>Gunneridae</taxon>
        <taxon>Pentapetalae</taxon>
        <taxon>asterids</taxon>
        <taxon>lamiids</taxon>
        <taxon>Solanales</taxon>
        <taxon>Solanaceae</taxon>
        <taxon>Solanoideae</taxon>
        <taxon>Solaneae</taxon>
        <taxon>Solanum</taxon>
    </lineage>
</organism>
<proteinExistence type="predicted"/>
<keyword evidence="3" id="KW-1185">Reference proteome</keyword>
<dbReference type="InterPro" id="IPR043502">
    <property type="entry name" value="DNA/RNA_pol_sf"/>
</dbReference>
<evidence type="ECO:0000259" key="1">
    <source>
        <dbReference type="Pfam" id="PF00078"/>
    </source>
</evidence>
<dbReference type="InterPro" id="IPR000477">
    <property type="entry name" value="RT_dom"/>
</dbReference>
<evidence type="ECO:0000313" key="2">
    <source>
        <dbReference type="EMBL" id="WMV24697.1"/>
    </source>
</evidence>
<gene>
    <name evidence="2" type="ORF">MTR67_018082</name>
</gene>
<evidence type="ECO:0000313" key="3">
    <source>
        <dbReference type="Proteomes" id="UP001234989"/>
    </source>
</evidence>
<dbReference type="PANTHER" id="PTHR31635">
    <property type="entry name" value="REVERSE TRANSCRIPTASE DOMAIN-CONTAINING PROTEIN-RELATED"/>
    <property type="match status" value="1"/>
</dbReference>
<protein>
    <recommendedName>
        <fullName evidence="1">Reverse transcriptase domain-containing protein</fullName>
    </recommendedName>
</protein>